<dbReference type="InterPro" id="IPR004843">
    <property type="entry name" value="Calcineurin-like_PHP"/>
</dbReference>
<dbReference type="GO" id="GO:0006196">
    <property type="term" value="P:AMP catabolic process"/>
    <property type="evidence" value="ECO:0007669"/>
    <property type="project" value="TreeGrafter"/>
</dbReference>
<accession>A0A8K0DG86</accession>
<gene>
    <name evidence="9" type="ORF">ILUMI_02575</name>
</gene>
<dbReference type="PANTHER" id="PTHR11575:SF32">
    <property type="entry name" value="APYRASE-LIKE PROTEIN"/>
    <property type="match status" value="1"/>
</dbReference>
<evidence type="ECO:0000256" key="2">
    <source>
        <dbReference type="ARBA" id="ARBA00022723"/>
    </source>
</evidence>
<evidence type="ECO:0000256" key="6">
    <source>
        <dbReference type="RuleBase" id="RU362119"/>
    </source>
</evidence>
<dbReference type="PANTHER" id="PTHR11575">
    <property type="entry name" value="5'-NUCLEOTIDASE-RELATED"/>
    <property type="match status" value="1"/>
</dbReference>
<dbReference type="InterPro" id="IPR008334">
    <property type="entry name" value="5'-Nucleotdase_C"/>
</dbReference>
<keyword evidence="3 6" id="KW-0732">Signal</keyword>
<feature type="domain" description="5'-Nucleotidase C-terminal" evidence="8">
    <location>
        <begin position="335"/>
        <end position="508"/>
    </location>
</feature>
<dbReference type="FunFam" id="3.90.780.10:FF:000001">
    <property type="entry name" value="NT5E isoform 3"/>
    <property type="match status" value="1"/>
</dbReference>
<dbReference type="InterPro" id="IPR006179">
    <property type="entry name" value="5_nucleotidase/apyrase"/>
</dbReference>
<dbReference type="GO" id="GO:0008253">
    <property type="term" value="F:5'-nucleotidase activity"/>
    <property type="evidence" value="ECO:0007669"/>
    <property type="project" value="TreeGrafter"/>
</dbReference>
<dbReference type="GO" id="GO:0000166">
    <property type="term" value="F:nucleotide binding"/>
    <property type="evidence" value="ECO:0007669"/>
    <property type="project" value="UniProtKB-KW"/>
</dbReference>
<protein>
    <recommendedName>
        <fullName evidence="11">Apyrase</fullName>
    </recommendedName>
</protein>
<evidence type="ECO:0000256" key="4">
    <source>
        <dbReference type="ARBA" id="ARBA00022741"/>
    </source>
</evidence>
<keyword evidence="5 6" id="KW-0378">Hydrolase</keyword>
<evidence type="ECO:0000259" key="7">
    <source>
        <dbReference type="Pfam" id="PF00149"/>
    </source>
</evidence>
<dbReference type="Gene3D" id="3.90.780.10">
    <property type="entry name" value="5'-Nucleotidase, C-terminal domain"/>
    <property type="match status" value="1"/>
</dbReference>
<dbReference type="Gene3D" id="3.60.21.10">
    <property type="match status" value="1"/>
</dbReference>
<proteinExistence type="inferred from homology"/>
<dbReference type="EMBL" id="VTPC01000973">
    <property type="protein sequence ID" value="KAF2903611.1"/>
    <property type="molecule type" value="Genomic_DNA"/>
</dbReference>
<evidence type="ECO:0000256" key="5">
    <source>
        <dbReference type="ARBA" id="ARBA00022801"/>
    </source>
</evidence>
<keyword evidence="2" id="KW-0479">Metal-binding</keyword>
<dbReference type="AlphaFoldDB" id="A0A8K0DG86"/>
<dbReference type="InterPro" id="IPR029052">
    <property type="entry name" value="Metallo-depent_PP-like"/>
</dbReference>
<dbReference type="OrthoDB" id="7722975at2759"/>
<dbReference type="SUPFAM" id="SSF56300">
    <property type="entry name" value="Metallo-dependent phosphatases"/>
    <property type="match status" value="1"/>
</dbReference>
<dbReference type="Proteomes" id="UP000801492">
    <property type="component" value="Unassembled WGS sequence"/>
</dbReference>
<dbReference type="CDD" id="cd07409">
    <property type="entry name" value="MPP_CD73_N"/>
    <property type="match status" value="1"/>
</dbReference>
<evidence type="ECO:0008006" key="11">
    <source>
        <dbReference type="Google" id="ProtNLM"/>
    </source>
</evidence>
<organism evidence="9 10">
    <name type="scientific">Ignelater luminosus</name>
    <name type="common">Cucubano</name>
    <name type="synonym">Pyrophorus luminosus</name>
    <dbReference type="NCBI Taxonomy" id="2038154"/>
    <lineage>
        <taxon>Eukaryota</taxon>
        <taxon>Metazoa</taxon>
        <taxon>Ecdysozoa</taxon>
        <taxon>Arthropoda</taxon>
        <taxon>Hexapoda</taxon>
        <taxon>Insecta</taxon>
        <taxon>Pterygota</taxon>
        <taxon>Neoptera</taxon>
        <taxon>Endopterygota</taxon>
        <taxon>Coleoptera</taxon>
        <taxon>Polyphaga</taxon>
        <taxon>Elateriformia</taxon>
        <taxon>Elateroidea</taxon>
        <taxon>Elateridae</taxon>
        <taxon>Agrypninae</taxon>
        <taxon>Pyrophorini</taxon>
        <taxon>Ignelater</taxon>
    </lineage>
</organism>
<evidence type="ECO:0000256" key="3">
    <source>
        <dbReference type="ARBA" id="ARBA00022729"/>
    </source>
</evidence>
<dbReference type="FunFam" id="3.60.21.10:FF:000020">
    <property type="entry name" value="NT5E isoform 4"/>
    <property type="match status" value="1"/>
</dbReference>
<dbReference type="SUPFAM" id="SSF55816">
    <property type="entry name" value="5'-nucleotidase (syn. UDP-sugar hydrolase), C-terminal domain"/>
    <property type="match status" value="1"/>
</dbReference>
<evidence type="ECO:0000256" key="1">
    <source>
        <dbReference type="ARBA" id="ARBA00006654"/>
    </source>
</evidence>
<dbReference type="GO" id="GO:0046872">
    <property type="term" value="F:metal ion binding"/>
    <property type="evidence" value="ECO:0007669"/>
    <property type="project" value="UniProtKB-KW"/>
</dbReference>
<evidence type="ECO:0000259" key="8">
    <source>
        <dbReference type="Pfam" id="PF02872"/>
    </source>
</evidence>
<evidence type="ECO:0000313" key="9">
    <source>
        <dbReference type="EMBL" id="KAF2903611.1"/>
    </source>
</evidence>
<sequence>MFKVFWILSLISSVLTNTIPANDKGGFELHIVHLNDFHARFEETSELAGVCKQNCIGGFSRVYTAIQQLKNENPDAIVLNAGDNFQGTLWYNIYKWNVTQYFLNKLPTDAYTFGNHEFDDKIKGVVPFLDALKAPTVAANIDDSQEPDIQGKYKKSVVIQRGGKKIGVIGVLLSTTDEITSSEKLKFLDEAESVNKEAERLVAEEKVDTIIVLSHCGYDLDQEIARKASPKIGLIVGAHSHTFLYTGSDLPGIDKPAGPYPTIINHSDGRRILVVQASAYAKYLGNISVSYDGDGNVESWRGAPIYLNKSVPQDKKINEEIAVWKEGVDDFGKEVLGKTKVLLDQRSCRTSECNLGDFVADSMVYAHLDTDEEDAWTSAAIAITNAGSLRASIEIGDITFNDLVTTQPFENTFDIGELQGKYIEEFLEFATTSFYNYRERFDINLLQISGIRVVYNLTNPEGSRTQSIKIRCRECAVPVYEPLHHDKMYKIVVNSFLAGGGDGYKVIADNLKNKKIGPRDIDVLRKYIELHSPIIQPLDGRIQIVT</sequence>
<feature type="chain" id="PRO_5035487756" description="Apyrase" evidence="6">
    <location>
        <begin position="17"/>
        <end position="546"/>
    </location>
</feature>
<evidence type="ECO:0000313" key="10">
    <source>
        <dbReference type="Proteomes" id="UP000801492"/>
    </source>
</evidence>
<reference evidence="9" key="1">
    <citation type="submission" date="2019-08" db="EMBL/GenBank/DDBJ databases">
        <title>The genome of the North American firefly Photinus pyralis.</title>
        <authorList>
            <consortium name="Photinus pyralis genome working group"/>
            <person name="Fallon T.R."/>
            <person name="Sander Lower S.E."/>
            <person name="Weng J.-K."/>
        </authorList>
    </citation>
    <scope>NUCLEOTIDE SEQUENCE</scope>
    <source>
        <strain evidence="9">TRF0915ILg1</strain>
        <tissue evidence="9">Whole body</tissue>
    </source>
</reference>
<comment type="similarity">
    <text evidence="1 6">Belongs to the 5'-nucleotidase family.</text>
</comment>
<dbReference type="Pfam" id="PF00149">
    <property type="entry name" value="Metallophos"/>
    <property type="match status" value="1"/>
</dbReference>
<feature type="domain" description="Calcineurin-like phosphoesterase" evidence="7">
    <location>
        <begin position="30"/>
        <end position="242"/>
    </location>
</feature>
<comment type="caution">
    <text evidence="9">The sequence shown here is derived from an EMBL/GenBank/DDBJ whole genome shotgun (WGS) entry which is preliminary data.</text>
</comment>
<dbReference type="GO" id="GO:0005886">
    <property type="term" value="C:plasma membrane"/>
    <property type="evidence" value="ECO:0007669"/>
    <property type="project" value="TreeGrafter"/>
</dbReference>
<dbReference type="PRINTS" id="PR01607">
    <property type="entry name" value="APYRASEFAMLY"/>
</dbReference>
<name>A0A8K0DG86_IGNLU</name>
<keyword evidence="10" id="KW-1185">Reference proteome</keyword>
<keyword evidence="4 6" id="KW-0547">Nucleotide-binding</keyword>
<dbReference type="Pfam" id="PF02872">
    <property type="entry name" value="5_nucleotid_C"/>
    <property type="match status" value="1"/>
</dbReference>
<dbReference type="InterPro" id="IPR036907">
    <property type="entry name" value="5'-Nucleotdase_C_sf"/>
</dbReference>
<feature type="signal peptide" evidence="6">
    <location>
        <begin position="1"/>
        <end position="16"/>
    </location>
</feature>